<dbReference type="PANTHER" id="PTHR11839:SF12">
    <property type="entry name" value="ADP COMPOUNDS HYDROLASE NUDE"/>
    <property type="match status" value="1"/>
</dbReference>
<dbReference type="Proteomes" id="UP000002427">
    <property type="component" value="Chromosome"/>
</dbReference>
<dbReference type="PROSITE" id="PS00893">
    <property type="entry name" value="NUDIX_BOX"/>
    <property type="match status" value="1"/>
</dbReference>
<dbReference type="FunFam" id="3.90.79.10:FF:000006">
    <property type="entry name" value="ADP compounds hydrolase NudE"/>
    <property type="match status" value="1"/>
</dbReference>
<dbReference type="NCBIfam" id="NF008736">
    <property type="entry name" value="PRK11762.1"/>
    <property type="match status" value="1"/>
</dbReference>
<dbReference type="Pfam" id="PF00293">
    <property type="entry name" value="NUDIX"/>
    <property type="match status" value="1"/>
</dbReference>
<dbReference type="GO" id="GO:0005829">
    <property type="term" value="C:cytosol"/>
    <property type="evidence" value="ECO:0007669"/>
    <property type="project" value="TreeGrafter"/>
</dbReference>
<dbReference type="GO" id="GO:0019693">
    <property type="term" value="P:ribose phosphate metabolic process"/>
    <property type="evidence" value="ECO:0007669"/>
    <property type="project" value="TreeGrafter"/>
</dbReference>
<keyword evidence="5" id="KW-1185">Reference proteome</keyword>
<dbReference type="PROSITE" id="PS51462">
    <property type="entry name" value="NUDIX"/>
    <property type="match status" value="1"/>
</dbReference>
<evidence type="ECO:0000313" key="4">
    <source>
        <dbReference type="EMBL" id="ABF14353.1"/>
    </source>
</evidence>
<dbReference type="RefSeq" id="WP_011520226.1">
    <property type="nucleotide sequence ID" value="NC_007984.1"/>
</dbReference>
<dbReference type="EC" id="3.6.1.-" evidence="4"/>
<evidence type="ECO:0000259" key="3">
    <source>
        <dbReference type="PROSITE" id="PS51462"/>
    </source>
</evidence>
<dbReference type="GO" id="GO:0006753">
    <property type="term" value="P:nucleoside phosphate metabolic process"/>
    <property type="evidence" value="ECO:0007669"/>
    <property type="project" value="TreeGrafter"/>
</dbReference>
<feature type="domain" description="Nudix hydrolase" evidence="3">
    <location>
        <begin position="45"/>
        <end position="172"/>
    </location>
</feature>
<proteinExistence type="predicted"/>
<dbReference type="AlphaFoldDB" id="Q1LU71"/>
<dbReference type="Gene3D" id="3.90.79.10">
    <property type="entry name" value="Nucleoside Triphosphate Pyrophosphohydrolase"/>
    <property type="match status" value="1"/>
</dbReference>
<dbReference type="InterPro" id="IPR000086">
    <property type="entry name" value="NUDIX_hydrolase_dom"/>
</dbReference>
<dbReference type="HOGENOM" id="CLU_062658_4_0_6"/>
<dbReference type="SUPFAM" id="SSF55811">
    <property type="entry name" value="Nudix"/>
    <property type="match status" value="1"/>
</dbReference>
<name>Q1LU71_BAUCH</name>
<gene>
    <name evidence="4" type="primary">nudE</name>
    <name evidence="4" type="ordered locus">BCI_0014</name>
</gene>
<evidence type="ECO:0000256" key="1">
    <source>
        <dbReference type="ARBA" id="ARBA00001946"/>
    </source>
</evidence>
<reference evidence="4 5" key="1">
    <citation type="journal article" date="2006" name="PLoS Biol.">
        <title>Metabolic complementarity and genomics of the dual bacterial symbiosis of sharpshooters.</title>
        <authorList>
            <person name="Wu D."/>
            <person name="Daugherty S.C."/>
            <person name="Van Aken S.E."/>
            <person name="Pai G.H."/>
            <person name="Watkins K.L."/>
            <person name="Khouri H."/>
            <person name="Tallon L.J."/>
            <person name="Zaborsky J.M."/>
            <person name="Dunbar H.E."/>
            <person name="Tran P.L."/>
            <person name="Moran N.A."/>
            <person name="Eisen J.A."/>
        </authorList>
    </citation>
    <scope>NUCLEOTIDE SEQUENCE [LARGE SCALE GENOMIC DNA]</scope>
    <source>
        <strain evidence="4">Hc</strain>
    </source>
</reference>
<dbReference type="PANTHER" id="PTHR11839">
    <property type="entry name" value="UDP/ADP-SUGAR PYROPHOSPHATASE"/>
    <property type="match status" value="1"/>
</dbReference>
<comment type="cofactor">
    <cofactor evidence="1">
        <name>Mg(2+)</name>
        <dbReference type="ChEBI" id="CHEBI:18420"/>
    </cofactor>
</comment>
<accession>Q1LU71</accession>
<dbReference type="KEGG" id="bci:BCI_0014"/>
<dbReference type="STRING" id="374463.BCI_0014"/>
<evidence type="ECO:0000256" key="2">
    <source>
        <dbReference type="ARBA" id="ARBA00022801"/>
    </source>
</evidence>
<organism evidence="4 5">
    <name type="scientific">Baumannia cicadellinicola subsp. Homalodisca coagulata</name>
    <dbReference type="NCBI Taxonomy" id="374463"/>
    <lineage>
        <taxon>Bacteria</taxon>
        <taxon>Pseudomonadati</taxon>
        <taxon>Pseudomonadota</taxon>
        <taxon>Gammaproteobacteria</taxon>
        <taxon>Candidatus Palibaumannia</taxon>
    </lineage>
</organism>
<dbReference type="InterPro" id="IPR020084">
    <property type="entry name" value="NUDIX_hydrolase_CS"/>
</dbReference>
<keyword evidence="2 4" id="KW-0378">Hydrolase</keyword>
<dbReference type="EMBL" id="CP000238">
    <property type="protein sequence ID" value="ABF14353.1"/>
    <property type="molecule type" value="Genomic_DNA"/>
</dbReference>
<dbReference type="OrthoDB" id="9806150at2"/>
<evidence type="ECO:0000313" key="5">
    <source>
        <dbReference type="Proteomes" id="UP000002427"/>
    </source>
</evidence>
<sequence>MDKILQKPTIYHVETIAQSRLFTIESVNLKFRNGMYKAYERIRPSNHESVMIVPIIDDNLLLIREYNVGIEDYELSFPKGLIEAGEEIMEAANRELMEEVGYGAHTFTLLHRLTIAPSYLSNTMNIVVAQKLYPHKKIGDEPEKLSLVRWPVTQMLALLNEIDFCEARNISALFLTHSWLE</sequence>
<dbReference type="GO" id="GO:0019144">
    <property type="term" value="F:ADP-sugar diphosphatase activity"/>
    <property type="evidence" value="ECO:0007669"/>
    <property type="project" value="TreeGrafter"/>
</dbReference>
<dbReference type="InterPro" id="IPR015797">
    <property type="entry name" value="NUDIX_hydrolase-like_dom_sf"/>
</dbReference>
<protein>
    <submittedName>
        <fullName evidence="4">ADP compounds hydrolase NudE</fullName>
        <ecNumber evidence="4">3.6.1.-</ecNumber>
    </submittedName>
</protein>